<keyword evidence="4" id="KW-1003">Cell membrane</keyword>
<dbReference type="CDD" id="cd00082">
    <property type="entry name" value="HisKA"/>
    <property type="match status" value="1"/>
</dbReference>
<keyword evidence="13 14" id="KW-0472">Membrane</keyword>
<dbReference type="PANTHER" id="PTHR45528:SF1">
    <property type="entry name" value="SENSOR HISTIDINE KINASE CPXA"/>
    <property type="match status" value="1"/>
</dbReference>
<protein>
    <recommendedName>
        <fullName evidence="3">histidine kinase</fullName>
        <ecNumber evidence="3">2.7.13.3</ecNumber>
    </recommendedName>
</protein>
<keyword evidence="9 16" id="KW-0418">Kinase</keyword>
<feature type="transmembrane region" description="Helical" evidence="14">
    <location>
        <begin position="51"/>
        <end position="70"/>
    </location>
</feature>
<evidence type="ECO:0000256" key="10">
    <source>
        <dbReference type="ARBA" id="ARBA00022840"/>
    </source>
</evidence>
<evidence type="ECO:0000256" key="6">
    <source>
        <dbReference type="ARBA" id="ARBA00022679"/>
    </source>
</evidence>
<reference evidence="16" key="2">
    <citation type="submission" date="2021-04" db="EMBL/GenBank/DDBJ databases">
        <authorList>
            <person name="Gilroy R."/>
        </authorList>
    </citation>
    <scope>NUCLEOTIDE SEQUENCE</scope>
    <source>
        <strain evidence="16">CHK165-2605</strain>
    </source>
</reference>
<evidence type="ECO:0000256" key="12">
    <source>
        <dbReference type="ARBA" id="ARBA00023012"/>
    </source>
</evidence>
<dbReference type="SUPFAM" id="SSF47384">
    <property type="entry name" value="Homodimeric domain of signal transducing histidine kinase"/>
    <property type="match status" value="1"/>
</dbReference>
<gene>
    <name evidence="16" type="ORF">H9756_06925</name>
</gene>
<feature type="domain" description="Histidine kinase" evidence="15">
    <location>
        <begin position="207"/>
        <end position="429"/>
    </location>
</feature>
<sequence>MDTKWKDIDKKAKKFFGEYYKLMAEVLLAAMGITLLVITVVYRGYHPTGEALFYGILGNLLLGSGVWLGFNDMLNRKFGNWLPDDDNSYAEWKEHGKKMEGWIQLGGVVAFLIAAWYLSYLIGGGNYWTAGWNTNLASGYVMIFSVLFQYILAETALQRFQKRQLDYMMEQMENLNRRRLDVALEIEKKSLEKVSRSDQLRVDLITNVSHDLKTPLTSMVGYIELIRKEELSDTVRDYVDVISDRAEKLKEMVNSLFSLAKASSGNIELHPEKFELNRMIEQIFADMDDQIKNSGLEFVTRLTDENTELVSDNSYFYRICQNLLENALKYSAKGTRVFVTTYISRKGSNGGPLKENLCMEITNTSAYPMDFTKEDIVERFARGDKARSGDGNGLGLAIVSTYAKALSGEFDIKIDCDQFKACVMMPKKDG</sequence>
<feature type="transmembrane region" description="Helical" evidence="14">
    <location>
        <begin position="20"/>
        <end position="45"/>
    </location>
</feature>
<keyword evidence="11 14" id="KW-1133">Transmembrane helix</keyword>
<evidence type="ECO:0000256" key="4">
    <source>
        <dbReference type="ARBA" id="ARBA00022475"/>
    </source>
</evidence>
<evidence type="ECO:0000256" key="2">
    <source>
        <dbReference type="ARBA" id="ARBA00004651"/>
    </source>
</evidence>
<organism evidence="16 17">
    <name type="scientific">Candidatus Mediterraneibacter gallistercoris</name>
    <dbReference type="NCBI Taxonomy" id="2838671"/>
    <lineage>
        <taxon>Bacteria</taxon>
        <taxon>Bacillati</taxon>
        <taxon>Bacillota</taxon>
        <taxon>Clostridia</taxon>
        <taxon>Lachnospirales</taxon>
        <taxon>Lachnospiraceae</taxon>
        <taxon>Mediterraneibacter</taxon>
    </lineage>
</organism>
<comment type="caution">
    <text evidence="16">The sequence shown here is derived from an EMBL/GenBank/DDBJ whole genome shotgun (WGS) entry which is preliminary data.</text>
</comment>
<dbReference type="EC" id="2.7.13.3" evidence="3"/>
<dbReference type="EMBL" id="DWWI01000151">
    <property type="protein sequence ID" value="HJC43399.1"/>
    <property type="molecule type" value="Genomic_DNA"/>
</dbReference>
<dbReference type="GO" id="GO:0005524">
    <property type="term" value="F:ATP binding"/>
    <property type="evidence" value="ECO:0007669"/>
    <property type="project" value="UniProtKB-KW"/>
</dbReference>
<dbReference type="PROSITE" id="PS50109">
    <property type="entry name" value="HIS_KIN"/>
    <property type="match status" value="1"/>
</dbReference>
<evidence type="ECO:0000256" key="8">
    <source>
        <dbReference type="ARBA" id="ARBA00022741"/>
    </source>
</evidence>
<evidence type="ECO:0000256" key="9">
    <source>
        <dbReference type="ARBA" id="ARBA00022777"/>
    </source>
</evidence>
<dbReference type="PANTHER" id="PTHR45528">
    <property type="entry name" value="SENSOR HISTIDINE KINASE CPXA"/>
    <property type="match status" value="1"/>
</dbReference>
<dbReference type="InterPro" id="IPR050398">
    <property type="entry name" value="HssS/ArlS-like"/>
</dbReference>
<dbReference type="InterPro" id="IPR036890">
    <property type="entry name" value="HATPase_C_sf"/>
</dbReference>
<dbReference type="SUPFAM" id="SSF55874">
    <property type="entry name" value="ATPase domain of HSP90 chaperone/DNA topoisomerase II/histidine kinase"/>
    <property type="match status" value="1"/>
</dbReference>
<feature type="transmembrane region" description="Helical" evidence="14">
    <location>
        <begin position="134"/>
        <end position="153"/>
    </location>
</feature>
<dbReference type="InterPro" id="IPR036097">
    <property type="entry name" value="HisK_dim/P_sf"/>
</dbReference>
<evidence type="ECO:0000256" key="14">
    <source>
        <dbReference type="SAM" id="Phobius"/>
    </source>
</evidence>
<evidence type="ECO:0000256" key="1">
    <source>
        <dbReference type="ARBA" id="ARBA00000085"/>
    </source>
</evidence>
<evidence type="ECO:0000256" key="11">
    <source>
        <dbReference type="ARBA" id="ARBA00022989"/>
    </source>
</evidence>
<reference evidence="16" key="1">
    <citation type="journal article" date="2021" name="PeerJ">
        <title>Extensive microbial diversity within the chicken gut microbiome revealed by metagenomics and culture.</title>
        <authorList>
            <person name="Gilroy R."/>
            <person name="Ravi A."/>
            <person name="Getino M."/>
            <person name="Pursley I."/>
            <person name="Horton D.L."/>
            <person name="Alikhan N.F."/>
            <person name="Baker D."/>
            <person name="Gharbi K."/>
            <person name="Hall N."/>
            <person name="Watson M."/>
            <person name="Adriaenssens E.M."/>
            <person name="Foster-Nyarko E."/>
            <person name="Jarju S."/>
            <person name="Secka A."/>
            <person name="Antonio M."/>
            <person name="Oren A."/>
            <person name="Chaudhuri R.R."/>
            <person name="La Ragione R."/>
            <person name="Hildebrand F."/>
            <person name="Pallen M.J."/>
        </authorList>
    </citation>
    <scope>NUCLEOTIDE SEQUENCE</scope>
    <source>
        <strain evidence="16">CHK165-2605</strain>
    </source>
</reference>
<keyword evidence="7 14" id="KW-0812">Transmembrane</keyword>
<evidence type="ECO:0000313" key="16">
    <source>
        <dbReference type="EMBL" id="HJC43399.1"/>
    </source>
</evidence>
<proteinExistence type="predicted"/>
<dbReference type="InterPro" id="IPR003661">
    <property type="entry name" value="HisK_dim/P_dom"/>
</dbReference>
<keyword evidence="10" id="KW-0067">ATP-binding</keyword>
<dbReference type="InterPro" id="IPR003594">
    <property type="entry name" value="HATPase_dom"/>
</dbReference>
<comment type="subcellular location">
    <subcellularLocation>
        <location evidence="2">Cell membrane</location>
        <topology evidence="2">Multi-pass membrane protein</topology>
    </subcellularLocation>
</comment>
<name>A0A9D2P4K3_9FIRM</name>
<dbReference type="InterPro" id="IPR005467">
    <property type="entry name" value="His_kinase_dom"/>
</dbReference>
<keyword evidence="12" id="KW-0902">Two-component regulatory system</keyword>
<evidence type="ECO:0000313" key="17">
    <source>
        <dbReference type="Proteomes" id="UP000823895"/>
    </source>
</evidence>
<dbReference type="Pfam" id="PF00512">
    <property type="entry name" value="HisKA"/>
    <property type="match status" value="1"/>
</dbReference>
<dbReference type="Pfam" id="PF02518">
    <property type="entry name" value="HATPase_c"/>
    <property type="match status" value="1"/>
</dbReference>
<evidence type="ECO:0000256" key="5">
    <source>
        <dbReference type="ARBA" id="ARBA00022553"/>
    </source>
</evidence>
<dbReference type="GO" id="GO:0000155">
    <property type="term" value="F:phosphorelay sensor kinase activity"/>
    <property type="evidence" value="ECO:0007669"/>
    <property type="project" value="InterPro"/>
</dbReference>
<keyword evidence="5" id="KW-0597">Phosphoprotein</keyword>
<dbReference type="Proteomes" id="UP000823895">
    <property type="component" value="Unassembled WGS sequence"/>
</dbReference>
<comment type="catalytic activity">
    <reaction evidence="1">
        <text>ATP + protein L-histidine = ADP + protein N-phospho-L-histidine.</text>
        <dbReference type="EC" id="2.7.13.3"/>
    </reaction>
</comment>
<dbReference type="Gene3D" id="1.10.287.130">
    <property type="match status" value="1"/>
</dbReference>
<dbReference type="Gene3D" id="3.30.565.10">
    <property type="entry name" value="Histidine kinase-like ATPase, C-terminal domain"/>
    <property type="match status" value="1"/>
</dbReference>
<dbReference type="SMART" id="SM00388">
    <property type="entry name" value="HisKA"/>
    <property type="match status" value="1"/>
</dbReference>
<dbReference type="GO" id="GO:0005886">
    <property type="term" value="C:plasma membrane"/>
    <property type="evidence" value="ECO:0007669"/>
    <property type="project" value="UniProtKB-SubCell"/>
</dbReference>
<keyword evidence="6" id="KW-0808">Transferase</keyword>
<evidence type="ECO:0000259" key="15">
    <source>
        <dbReference type="PROSITE" id="PS50109"/>
    </source>
</evidence>
<keyword evidence="8" id="KW-0547">Nucleotide-binding</keyword>
<accession>A0A9D2P4K3</accession>
<evidence type="ECO:0000256" key="3">
    <source>
        <dbReference type="ARBA" id="ARBA00012438"/>
    </source>
</evidence>
<evidence type="ECO:0000256" key="7">
    <source>
        <dbReference type="ARBA" id="ARBA00022692"/>
    </source>
</evidence>
<evidence type="ECO:0000256" key="13">
    <source>
        <dbReference type="ARBA" id="ARBA00023136"/>
    </source>
</evidence>
<dbReference type="SMART" id="SM00387">
    <property type="entry name" value="HATPase_c"/>
    <property type="match status" value="1"/>
</dbReference>
<feature type="transmembrane region" description="Helical" evidence="14">
    <location>
        <begin position="102"/>
        <end position="122"/>
    </location>
</feature>
<dbReference type="AlphaFoldDB" id="A0A9D2P4K3"/>